<feature type="transmembrane region" description="Helical" evidence="1">
    <location>
        <begin position="48"/>
        <end position="67"/>
    </location>
</feature>
<accession>A0A806U3V1</accession>
<keyword evidence="1" id="KW-1133">Transmembrane helix</keyword>
<evidence type="ECO:0000313" key="2">
    <source>
        <dbReference type="EMBL" id="AKP76673.1"/>
    </source>
</evidence>
<gene>
    <name evidence="2" type="ORF">AS52_01708</name>
</gene>
<protein>
    <submittedName>
        <fullName evidence="2">Cxxc_20_cxxc protein</fullName>
    </submittedName>
</protein>
<reference evidence="2 3" key="1">
    <citation type="submission" date="2015-01" db="EMBL/GenBank/DDBJ databases">
        <title>Genome sequence of bacillus megaterium Q3.</title>
        <authorList>
            <person name="Wang Y."/>
            <person name="Luo K."/>
            <person name="Bai L."/>
            <person name="Luo F."/>
        </authorList>
    </citation>
    <scope>NUCLEOTIDE SEQUENCE [LARGE SCALE GENOMIC DNA]</scope>
    <source>
        <strain evidence="2 3">Q3</strain>
    </source>
</reference>
<sequence length="78" mass="8860">MACCNHCNYKWNAKNVWLLGFSKKGKKCPKCHTRQFISFKGAGPLMGLGYLSGIVAISLIGLFPFIVKLTDKEEHRWK</sequence>
<dbReference type="EMBL" id="CP010586">
    <property type="protein sequence ID" value="AKP76673.1"/>
    <property type="molecule type" value="Genomic_DNA"/>
</dbReference>
<organism evidence="2 3">
    <name type="scientific">Priestia megaterium Q3</name>
    <dbReference type="NCBI Taxonomy" id="1452722"/>
    <lineage>
        <taxon>Bacteria</taxon>
        <taxon>Bacillati</taxon>
        <taxon>Bacillota</taxon>
        <taxon>Bacilli</taxon>
        <taxon>Bacillales</taxon>
        <taxon>Bacillaceae</taxon>
        <taxon>Priestia</taxon>
    </lineage>
</organism>
<proteinExistence type="predicted"/>
<name>A0A806U3V1_PRIMG</name>
<keyword evidence="1" id="KW-0472">Membrane</keyword>
<evidence type="ECO:0000256" key="1">
    <source>
        <dbReference type="SAM" id="Phobius"/>
    </source>
</evidence>
<keyword evidence="1" id="KW-0812">Transmembrane</keyword>
<evidence type="ECO:0000313" key="3">
    <source>
        <dbReference type="Proteomes" id="UP000036410"/>
    </source>
</evidence>
<dbReference type="Proteomes" id="UP000036410">
    <property type="component" value="Chromosome"/>
</dbReference>
<dbReference type="AlphaFoldDB" id="A0A806U3V1"/>